<sequence length="506" mass="56838">MRFRVLVWIFCLPFYLFAQTTIQADLSQIFTRYKLMGMSVVGICNGEVSFSHYQGLADFQRNIPIDNNTKYRIASVSKAITAMALMKLWEQGYFQLDDDVNTYLNFSLRNPNFPSKAITFRMLLSHTASLNDGSGYENFLSATYNNNPPPNLSQLLTPSGSYYTANMFLNKEPGTYFTYANITYGVIGTLIERISGKRFDIFCKENIFQPLGLDASFNIQDLSNINQVAVLYRKSGGSWVPQIDNYNGVMPPPRDLSGYTIGNNGLIFSPQGGLRISAKDLGVLAMLMINKGIYNNVRILNAATVNTMLEPQWTYNGTNGNNYYCLFNEWTLGLHSITNRTRCDVVLGKKMVGHAGEAYGLISDWYFNVSTKEAVIFATNGSETAYATTSQSAFYAVEHEIFQAVKKELDRACGSGTSNPPSVTALESNEYFQVFPNPVRESLEIRFLQNENAQIRLFNPQGKLIIEGNSKGKAQFSITTQNLPKGVYFLHIRNSYLSKHIKVVLE</sequence>
<dbReference type="Proteomes" id="UP000233387">
    <property type="component" value="Unassembled WGS sequence"/>
</dbReference>
<dbReference type="RefSeq" id="WP_101358339.1">
    <property type="nucleotide sequence ID" value="NZ_NKXO01000014.1"/>
</dbReference>
<feature type="chain" id="PRO_5014949986" evidence="1">
    <location>
        <begin position="19"/>
        <end position="506"/>
    </location>
</feature>
<feature type="signal peptide" evidence="1">
    <location>
        <begin position="1"/>
        <end position="18"/>
    </location>
</feature>
<dbReference type="PANTHER" id="PTHR43283">
    <property type="entry name" value="BETA-LACTAMASE-RELATED"/>
    <property type="match status" value="1"/>
</dbReference>
<evidence type="ECO:0000313" key="5">
    <source>
        <dbReference type="Proteomes" id="UP000233387"/>
    </source>
</evidence>
<dbReference type="Pfam" id="PF18962">
    <property type="entry name" value="Por_Secre_tail"/>
    <property type="match status" value="1"/>
</dbReference>
<dbReference type="InterPro" id="IPR050789">
    <property type="entry name" value="Diverse_Enzym_Activities"/>
</dbReference>
<evidence type="ECO:0000313" key="4">
    <source>
        <dbReference type="EMBL" id="PKQ69875.1"/>
    </source>
</evidence>
<dbReference type="InterPro" id="IPR001466">
    <property type="entry name" value="Beta-lactam-related"/>
</dbReference>
<dbReference type="EMBL" id="NKXO01000014">
    <property type="protein sequence ID" value="PKQ69875.1"/>
    <property type="molecule type" value="Genomic_DNA"/>
</dbReference>
<comment type="caution">
    <text evidence="4">The sequence shown here is derived from an EMBL/GenBank/DDBJ whole genome shotgun (WGS) entry which is preliminary data.</text>
</comment>
<dbReference type="NCBIfam" id="TIGR04183">
    <property type="entry name" value="Por_Secre_tail"/>
    <property type="match status" value="1"/>
</dbReference>
<feature type="domain" description="Secretion system C-terminal sorting" evidence="3">
    <location>
        <begin position="434"/>
        <end position="500"/>
    </location>
</feature>
<dbReference type="Pfam" id="PF00144">
    <property type="entry name" value="Beta-lactamase"/>
    <property type="match status" value="1"/>
</dbReference>
<dbReference type="InterPro" id="IPR012338">
    <property type="entry name" value="Beta-lactam/transpept-like"/>
</dbReference>
<reference evidence="4 5" key="1">
    <citation type="submission" date="2017-06" db="EMBL/GenBank/DDBJ databases">
        <title>Raineya orbicola gen. nov., sp. nov. a slightly thermophilic bacterium of the phylum Bacteroidetes and the description of Raineyaceae fam. nov.</title>
        <authorList>
            <person name="Albuquerque L."/>
            <person name="Polonia A.R.M."/>
            <person name="Barroso C."/>
            <person name="Froufe H.J.C."/>
            <person name="Lage O."/>
            <person name="Lobo-Da-Cunha A."/>
            <person name="Egas C."/>
            <person name="Da Costa M.S."/>
        </authorList>
    </citation>
    <scope>NUCLEOTIDE SEQUENCE [LARGE SCALE GENOMIC DNA]</scope>
    <source>
        <strain evidence="4 5">SPSPC-11</strain>
    </source>
</reference>
<dbReference type="AlphaFoldDB" id="A0A2N3IHS4"/>
<evidence type="ECO:0000259" key="2">
    <source>
        <dbReference type="Pfam" id="PF00144"/>
    </source>
</evidence>
<feature type="domain" description="Beta-lactamase-related" evidence="2">
    <location>
        <begin position="29"/>
        <end position="384"/>
    </location>
</feature>
<organism evidence="4 5">
    <name type="scientific">Raineya orbicola</name>
    <dbReference type="NCBI Taxonomy" id="2016530"/>
    <lineage>
        <taxon>Bacteria</taxon>
        <taxon>Pseudomonadati</taxon>
        <taxon>Bacteroidota</taxon>
        <taxon>Cytophagia</taxon>
        <taxon>Cytophagales</taxon>
        <taxon>Raineyaceae</taxon>
        <taxon>Raineya</taxon>
    </lineage>
</organism>
<name>A0A2N3IHS4_9BACT</name>
<evidence type="ECO:0000256" key="1">
    <source>
        <dbReference type="SAM" id="SignalP"/>
    </source>
</evidence>
<dbReference type="PANTHER" id="PTHR43283:SF3">
    <property type="entry name" value="BETA-LACTAMASE FAMILY PROTEIN (AFU_ORTHOLOGUE AFUA_5G07500)"/>
    <property type="match status" value="1"/>
</dbReference>
<proteinExistence type="predicted"/>
<gene>
    <name evidence="4" type="ORF">Rain11_1072</name>
</gene>
<keyword evidence="5" id="KW-1185">Reference proteome</keyword>
<dbReference type="InterPro" id="IPR026444">
    <property type="entry name" value="Secre_tail"/>
</dbReference>
<accession>A0A2N3IHS4</accession>
<dbReference type="OrthoDB" id="846150at2"/>
<evidence type="ECO:0000259" key="3">
    <source>
        <dbReference type="Pfam" id="PF18962"/>
    </source>
</evidence>
<keyword evidence="1" id="KW-0732">Signal</keyword>
<dbReference type="Gene3D" id="3.40.710.10">
    <property type="entry name" value="DD-peptidase/beta-lactamase superfamily"/>
    <property type="match status" value="1"/>
</dbReference>
<protein>
    <submittedName>
        <fullName evidence="4">Por secretion system C-terminal sorting domain</fullName>
    </submittedName>
</protein>
<dbReference type="SUPFAM" id="SSF56601">
    <property type="entry name" value="beta-lactamase/transpeptidase-like"/>
    <property type="match status" value="1"/>
</dbReference>